<dbReference type="InterPro" id="IPR050314">
    <property type="entry name" value="Glycosyl_Hydrlase_18"/>
</dbReference>
<dbReference type="InterPro" id="IPR001579">
    <property type="entry name" value="Glyco_hydro_18_chit_AS"/>
</dbReference>
<evidence type="ECO:0000256" key="1">
    <source>
        <dbReference type="ARBA" id="ARBA00000822"/>
    </source>
</evidence>
<reference evidence="14" key="3">
    <citation type="submission" date="2010-09" db="EMBL/GenBank/DDBJ databases">
        <title>Annotation of Gaeumannomyces graminis var. tritici R3-111a-1.</title>
        <authorList>
            <consortium name="The Broad Institute Genome Sequencing Platform"/>
            <person name="Ma L.-J."/>
            <person name="Dead R."/>
            <person name="Young S.K."/>
            <person name="Zeng Q."/>
            <person name="Gargeya S."/>
            <person name="Fitzgerald M."/>
            <person name="Haas B."/>
            <person name="Abouelleil A."/>
            <person name="Alvarado L."/>
            <person name="Arachchi H.M."/>
            <person name="Berlin A."/>
            <person name="Brown A."/>
            <person name="Chapman S.B."/>
            <person name="Chen Z."/>
            <person name="Dunbar C."/>
            <person name="Freedman E."/>
            <person name="Gearin G."/>
            <person name="Gellesch M."/>
            <person name="Goldberg J."/>
            <person name="Griggs A."/>
            <person name="Gujja S."/>
            <person name="Heiman D."/>
            <person name="Howarth C."/>
            <person name="Larson L."/>
            <person name="Lui A."/>
            <person name="MacDonald P.J.P."/>
            <person name="Mehta T."/>
            <person name="Montmayeur A."/>
            <person name="Murphy C."/>
            <person name="Neiman D."/>
            <person name="Pearson M."/>
            <person name="Priest M."/>
            <person name="Roberts A."/>
            <person name="Saif S."/>
            <person name="Shea T."/>
            <person name="Shenoy N."/>
            <person name="Sisk P."/>
            <person name="Stolte C."/>
            <person name="Sykes S."/>
            <person name="Yandava C."/>
            <person name="Wortman J."/>
            <person name="Nusbaum C."/>
            <person name="Birren B."/>
        </authorList>
    </citation>
    <scope>NUCLEOTIDE SEQUENCE</scope>
    <source>
        <strain evidence="14">R3-111a-1</strain>
    </source>
</reference>
<dbReference type="GO" id="GO:0006032">
    <property type="term" value="P:chitin catabolic process"/>
    <property type="evidence" value="ECO:0007669"/>
    <property type="project" value="UniProtKB-KW"/>
</dbReference>
<dbReference type="HOGENOM" id="CLU_002833_1_1_1"/>
<reference evidence="15" key="5">
    <citation type="submission" date="2018-04" db="UniProtKB">
        <authorList>
            <consortium name="EnsemblFungi"/>
        </authorList>
    </citation>
    <scope>IDENTIFICATION</scope>
    <source>
        <strain evidence="15">R3-111a-1</strain>
    </source>
</reference>
<dbReference type="InterPro" id="IPR029070">
    <property type="entry name" value="Chitinase_insertion_sf"/>
</dbReference>
<dbReference type="GO" id="GO:0008843">
    <property type="term" value="F:endochitinase activity"/>
    <property type="evidence" value="ECO:0007669"/>
    <property type="project" value="UniProtKB-EC"/>
</dbReference>
<evidence type="ECO:0000256" key="9">
    <source>
        <dbReference type="ARBA" id="ARBA00023295"/>
    </source>
</evidence>
<evidence type="ECO:0000256" key="6">
    <source>
        <dbReference type="ARBA" id="ARBA00022801"/>
    </source>
</evidence>
<dbReference type="Gene3D" id="3.20.20.80">
    <property type="entry name" value="Glycosidases"/>
    <property type="match status" value="1"/>
</dbReference>
<evidence type="ECO:0000256" key="12">
    <source>
        <dbReference type="SAM" id="SignalP"/>
    </source>
</evidence>
<protein>
    <recommendedName>
        <fullName evidence="4">chitinase</fullName>
        <ecNumber evidence="4">3.2.1.14</ecNumber>
    </recommendedName>
</protein>
<organism evidence="14">
    <name type="scientific">Gaeumannomyces tritici (strain R3-111a-1)</name>
    <name type="common">Wheat and barley take-all root rot fungus</name>
    <name type="synonym">Gaeumannomyces graminis var. tritici</name>
    <dbReference type="NCBI Taxonomy" id="644352"/>
    <lineage>
        <taxon>Eukaryota</taxon>
        <taxon>Fungi</taxon>
        <taxon>Dikarya</taxon>
        <taxon>Ascomycota</taxon>
        <taxon>Pezizomycotina</taxon>
        <taxon>Sordariomycetes</taxon>
        <taxon>Sordariomycetidae</taxon>
        <taxon>Magnaporthales</taxon>
        <taxon>Magnaporthaceae</taxon>
        <taxon>Gaeumannomyces</taxon>
    </lineage>
</organism>
<keyword evidence="7" id="KW-0146">Chitin degradation</keyword>
<dbReference type="VEuPathDB" id="FungiDB:GGTG_06599"/>
<dbReference type="GO" id="GO:0000272">
    <property type="term" value="P:polysaccharide catabolic process"/>
    <property type="evidence" value="ECO:0007669"/>
    <property type="project" value="UniProtKB-KW"/>
</dbReference>
<accession>J3NZA0</accession>
<dbReference type="PROSITE" id="PS01095">
    <property type="entry name" value="GH18_1"/>
    <property type="match status" value="1"/>
</dbReference>
<dbReference type="GeneID" id="20347057"/>
<dbReference type="GO" id="GO:0005576">
    <property type="term" value="C:extracellular region"/>
    <property type="evidence" value="ECO:0007669"/>
    <property type="project" value="UniProtKB-SubCell"/>
</dbReference>
<keyword evidence="6 11" id="KW-0378">Hydrolase</keyword>
<dbReference type="InterPro" id="IPR011583">
    <property type="entry name" value="Chitinase_II/V-like_cat"/>
</dbReference>
<evidence type="ECO:0000259" key="13">
    <source>
        <dbReference type="PROSITE" id="PS51910"/>
    </source>
</evidence>
<dbReference type="SUPFAM" id="SSF51445">
    <property type="entry name" value="(Trans)glycosidases"/>
    <property type="match status" value="1"/>
</dbReference>
<evidence type="ECO:0000313" key="15">
    <source>
        <dbReference type="EnsemblFungi" id="EJT76683"/>
    </source>
</evidence>
<reference evidence="14" key="2">
    <citation type="submission" date="2010-07" db="EMBL/GenBank/DDBJ databases">
        <authorList>
            <consortium name="The Broad Institute Genome Sequencing Platform"/>
            <consortium name="Broad Institute Genome Sequencing Center for Infectious Disease"/>
            <person name="Ma L.-J."/>
            <person name="Dead R."/>
            <person name="Young S."/>
            <person name="Zeng Q."/>
            <person name="Koehrsen M."/>
            <person name="Alvarado L."/>
            <person name="Berlin A."/>
            <person name="Chapman S.B."/>
            <person name="Chen Z."/>
            <person name="Freedman E."/>
            <person name="Gellesch M."/>
            <person name="Goldberg J."/>
            <person name="Griggs A."/>
            <person name="Gujja S."/>
            <person name="Heilman E.R."/>
            <person name="Heiman D."/>
            <person name="Hepburn T."/>
            <person name="Howarth C."/>
            <person name="Jen D."/>
            <person name="Larson L."/>
            <person name="Mehta T."/>
            <person name="Neiman D."/>
            <person name="Pearson M."/>
            <person name="Roberts A."/>
            <person name="Saif S."/>
            <person name="Shea T."/>
            <person name="Shenoy N."/>
            <person name="Sisk P."/>
            <person name="Stolte C."/>
            <person name="Sykes S."/>
            <person name="Walk T."/>
            <person name="White J."/>
            <person name="Yandava C."/>
            <person name="Haas B."/>
            <person name="Nusbaum C."/>
            <person name="Birren B."/>
        </authorList>
    </citation>
    <scope>NUCLEOTIDE SEQUENCE</scope>
    <source>
        <strain evidence="14">R3-111a-1</strain>
    </source>
</reference>
<dbReference type="eggNOG" id="KOG2806">
    <property type="taxonomic scope" value="Eukaryota"/>
</dbReference>
<dbReference type="Pfam" id="PF00704">
    <property type="entry name" value="Glyco_hydro_18"/>
    <property type="match status" value="1"/>
</dbReference>
<proteinExistence type="inferred from homology"/>
<comment type="catalytic activity">
    <reaction evidence="1">
        <text>Random endo-hydrolysis of N-acetyl-beta-D-glucosaminide (1-&gt;4)-beta-linkages in chitin and chitodextrins.</text>
        <dbReference type="EC" id="3.2.1.14"/>
    </reaction>
</comment>
<dbReference type="PANTHER" id="PTHR11177:SF384">
    <property type="entry name" value="CHITINASE"/>
    <property type="match status" value="1"/>
</dbReference>
<reference evidence="16" key="1">
    <citation type="submission" date="2010-07" db="EMBL/GenBank/DDBJ databases">
        <title>The genome sequence of Gaeumannomyces graminis var. tritici strain R3-111a-1.</title>
        <authorList>
            <consortium name="The Broad Institute Genome Sequencing Platform"/>
            <person name="Ma L.-J."/>
            <person name="Dead R."/>
            <person name="Young S."/>
            <person name="Zeng Q."/>
            <person name="Koehrsen M."/>
            <person name="Alvarado L."/>
            <person name="Berlin A."/>
            <person name="Chapman S.B."/>
            <person name="Chen Z."/>
            <person name="Freedman E."/>
            <person name="Gellesch M."/>
            <person name="Goldberg J."/>
            <person name="Griggs A."/>
            <person name="Gujja S."/>
            <person name="Heilman E.R."/>
            <person name="Heiman D."/>
            <person name="Hepburn T."/>
            <person name="Howarth C."/>
            <person name="Jen D."/>
            <person name="Larson L."/>
            <person name="Mehta T."/>
            <person name="Neiman D."/>
            <person name="Pearson M."/>
            <person name="Roberts A."/>
            <person name="Saif S."/>
            <person name="Shea T."/>
            <person name="Shenoy N."/>
            <person name="Sisk P."/>
            <person name="Stolte C."/>
            <person name="Sykes S."/>
            <person name="Walk T."/>
            <person name="White J."/>
            <person name="Yandava C."/>
            <person name="Haas B."/>
            <person name="Nusbaum C."/>
            <person name="Birren B."/>
        </authorList>
    </citation>
    <scope>NUCLEOTIDE SEQUENCE [LARGE SCALE GENOMIC DNA]</scope>
    <source>
        <strain evidence="16">R3-111a-1</strain>
    </source>
</reference>
<dbReference type="InterPro" id="IPR001223">
    <property type="entry name" value="Glyco_hydro18_cat"/>
</dbReference>
<reference evidence="15" key="4">
    <citation type="journal article" date="2015" name="G3 (Bethesda)">
        <title>Genome sequences of three phytopathogenic species of the Magnaporthaceae family of fungi.</title>
        <authorList>
            <person name="Okagaki L.H."/>
            <person name="Nunes C.C."/>
            <person name="Sailsbery J."/>
            <person name="Clay B."/>
            <person name="Brown D."/>
            <person name="John T."/>
            <person name="Oh Y."/>
            <person name="Young N."/>
            <person name="Fitzgerald M."/>
            <person name="Haas B.J."/>
            <person name="Zeng Q."/>
            <person name="Young S."/>
            <person name="Adiconis X."/>
            <person name="Fan L."/>
            <person name="Levin J.Z."/>
            <person name="Mitchell T.K."/>
            <person name="Okubara P.A."/>
            <person name="Farman M.L."/>
            <person name="Kohn L.M."/>
            <person name="Birren B."/>
            <person name="Ma L.-J."/>
            <person name="Dean R.A."/>
        </authorList>
    </citation>
    <scope>NUCLEOTIDE SEQUENCE</scope>
    <source>
        <strain evidence="15">R3-111a-1</strain>
    </source>
</reference>
<evidence type="ECO:0000313" key="16">
    <source>
        <dbReference type="Proteomes" id="UP000006039"/>
    </source>
</evidence>
<comment type="subcellular location">
    <subcellularLocation>
        <location evidence="2">Secreted</location>
    </subcellularLocation>
</comment>
<keyword evidence="16" id="KW-1185">Reference proteome</keyword>
<keyword evidence="5" id="KW-0964">Secreted</keyword>
<evidence type="ECO:0000256" key="10">
    <source>
        <dbReference type="ARBA" id="ARBA00023326"/>
    </source>
</evidence>
<name>J3NZA0_GAET3</name>
<evidence type="ECO:0000256" key="4">
    <source>
        <dbReference type="ARBA" id="ARBA00012729"/>
    </source>
</evidence>
<dbReference type="InterPro" id="IPR017853">
    <property type="entry name" value="GH"/>
</dbReference>
<keyword evidence="9 11" id="KW-0326">Glycosidase</keyword>
<evidence type="ECO:0000313" key="14">
    <source>
        <dbReference type="EMBL" id="EJT76683.1"/>
    </source>
</evidence>
<dbReference type="EMBL" id="GL385397">
    <property type="protein sequence ID" value="EJT76683.1"/>
    <property type="molecule type" value="Genomic_DNA"/>
</dbReference>
<comment type="similarity">
    <text evidence="3">Belongs to the glycosyl hydrolase 18 family. Chitinase class V subfamily.</text>
</comment>
<evidence type="ECO:0000256" key="5">
    <source>
        <dbReference type="ARBA" id="ARBA00022525"/>
    </source>
</evidence>
<feature type="chain" id="PRO_5015094679" description="chitinase" evidence="12">
    <location>
        <begin position="17"/>
        <end position="452"/>
    </location>
</feature>
<feature type="signal peptide" evidence="12">
    <location>
        <begin position="1"/>
        <end position="16"/>
    </location>
</feature>
<keyword evidence="8" id="KW-0119">Carbohydrate metabolism</keyword>
<evidence type="ECO:0000256" key="7">
    <source>
        <dbReference type="ARBA" id="ARBA00023024"/>
    </source>
</evidence>
<dbReference type="SUPFAM" id="SSF54556">
    <property type="entry name" value="Chitinase insertion domain"/>
    <property type="match status" value="1"/>
</dbReference>
<dbReference type="RefSeq" id="XP_009222683.1">
    <property type="nucleotide sequence ID" value="XM_009224419.1"/>
</dbReference>
<dbReference type="STRING" id="644352.J3NZA0"/>
<sequence>MKHLLFSSLLAASAAAGLLSRDHVRRGYGSHHIARQADASCGTSGSVYSKDGGFRSVLYVTNWGIYGAKFLPSDIPVSEITHVQYAFADIREDGSVVSSDEWADTQKIFAGSSAPPGGGGGANGTKDAYGMVGRLYRLKQQNRHLKVLLSVGGYTWSPKFEPVAADATKRATFVSTAVKLMGDWGMDGLDIDWEYPDTAAKNANSVSLLADLRKGLDDYAAQHAPGYRFTLSFPAPAGPDHYRAFNFKAMDASLDFWSVMAFDFAGNWDNTTGHQANVFPEPSTPLATKASIDQAVADYVAGGVPPGKLNVGIPLYGRSFDKTTGLGKPYTPSTAGSLDGQAAIWLYKDLPRAGATVLYDDVAKATYTFDNSTGQLVSYDDKKSAQFKSQYIKEKGLGGVMFWEASQDKNNSASMVRSVAGWLEELQCSQNLLSYPGSQYNNIRTNMGKGNA</sequence>
<dbReference type="AlphaFoldDB" id="J3NZA0"/>
<evidence type="ECO:0000256" key="2">
    <source>
        <dbReference type="ARBA" id="ARBA00004613"/>
    </source>
</evidence>
<dbReference type="SMART" id="SM00636">
    <property type="entry name" value="Glyco_18"/>
    <property type="match status" value="1"/>
</dbReference>
<dbReference type="FunCoup" id="J3NZA0">
    <property type="interactions" value="552"/>
</dbReference>
<evidence type="ECO:0000256" key="8">
    <source>
        <dbReference type="ARBA" id="ARBA00023277"/>
    </source>
</evidence>
<dbReference type="PANTHER" id="PTHR11177">
    <property type="entry name" value="CHITINASE"/>
    <property type="match status" value="1"/>
</dbReference>
<keyword evidence="10" id="KW-0624">Polysaccharide degradation</keyword>
<dbReference type="Gene3D" id="3.10.50.10">
    <property type="match status" value="1"/>
</dbReference>
<dbReference type="Proteomes" id="UP000006039">
    <property type="component" value="Unassembled WGS sequence"/>
</dbReference>
<feature type="domain" description="GH18" evidence="13">
    <location>
        <begin position="54"/>
        <end position="426"/>
    </location>
</feature>
<evidence type="ECO:0000256" key="11">
    <source>
        <dbReference type="RuleBase" id="RU000489"/>
    </source>
</evidence>
<gene>
    <name evidence="15" type="primary">20347057</name>
    <name evidence="14" type="ORF">GGTG_06599</name>
</gene>
<dbReference type="OrthoDB" id="76388at2759"/>
<dbReference type="EnsemblFungi" id="EJT76683">
    <property type="protein sequence ID" value="EJT76683"/>
    <property type="gene ID" value="GGTG_06599"/>
</dbReference>
<dbReference type="PROSITE" id="PS51910">
    <property type="entry name" value="GH18_2"/>
    <property type="match status" value="1"/>
</dbReference>
<dbReference type="GO" id="GO:0008061">
    <property type="term" value="F:chitin binding"/>
    <property type="evidence" value="ECO:0007669"/>
    <property type="project" value="InterPro"/>
</dbReference>
<evidence type="ECO:0000256" key="3">
    <source>
        <dbReference type="ARBA" id="ARBA00008682"/>
    </source>
</evidence>
<keyword evidence="12" id="KW-0732">Signal</keyword>
<dbReference type="EC" id="3.2.1.14" evidence="4"/>
<dbReference type="CDD" id="cd06548">
    <property type="entry name" value="GH18_chitinase"/>
    <property type="match status" value="1"/>
</dbReference>